<dbReference type="GO" id="GO:0006275">
    <property type="term" value="P:regulation of DNA replication"/>
    <property type="evidence" value="ECO:0007669"/>
    <property type="project" value="InterPro"/>
</dbReference>
<dbReference type="PANTHER" id="PTHR11352">
    <property type="entry name" value="PROLIFERATING CELL NUCLEAR ANTIGEN"/>
    <property type="match status" value="1"/>
</dbReference>
<dbReference type="GO" id="GO:0003677">
    <property type="term" value="F:DNA binding"/>
    <property type="evidence" value="ECO:0007669"/>
    <property type="project" value="UniProtKB-KW"/>
</dbReference>
<dbReference type="Pfam" id="PF00705">
    <property type="entry name" value="PCNA_N"/>
    <property type="match status" value="1"/>
</dbReference>
<dbReference type="GO" id="GO:0019985">
    <property type="term" value="P:translesion synthesis"/>
    <property type="evidence" value="ECO:0007669"/>
    <property type="project" value="TreeGrafter"/>
</dbReference>
<dbReference type="GO" id="GO:0006298">
    <property type="term" value="P:mismatch repair"/>
    <property type="evidence" value="ECO:0007669"/>
    <property type="project" value="TreeGrafter"/>
</dbReference>
<dbReference type="InterPro" id="IPR022648">
    <property type="entry name" value="Pr_cel_nuc_antig_N"/>
</dbReference>
<name>A0A835D0W2_TETSI</name>
<dbReference type="Proteomes" id="UP000655225">
    <property type="component" value="Unassembled WGS sequence"/>
</dbReference>
<evidence type="ECO:0000256" key="1">
    <source>
        <dbReference type="ARBA" id="ARBA00010462"/>
    </source>
</evidence>
<evidence type="ECO:0000259" key="5">
    <source>
        <dbReference type="Pfam" id="PF00705"/>
    </source>
</evidence>
<reference evidence="7 8" key="1">
    <citation type="submission" date="2020-04" db="EMBL/GenBank/DDBJ databases">
        <title>Plant Genome Project.</title>
        <authorList>
            <person name="Zhang R.-G."/>
        </authorList>
    </citation>
    <scope>NUCLEOTIDE SEQUENCE [LARGE SCALE GENOMIC DNA]</scope>
    <source>
        <strain evidence="7">YNK0</strain>
        <tissue evidence="7">Leaf</tissue>
    </source>
</reference>
<dbReference type="PANTHER" id="PTHR11352:SF0">
    <property type="entry name" value="PROLIFERATING CELL NUCLEAR ANTIGEN"/>
    <property type="match status" value="1"/>
</dbReference>
<evidence type="ECO:0000313" key="7">
    <source>
        <dbReference type="EMBL" id="KAF8379467.1"/>
    </source>
</evidence>
<sequence>MDQSKMFELQLTSGVQFMAVKNLIRDFGCFEAIVDISSTGLSLQAKDLNNRDTLVLHLNRNAFDHYHCDHNFSMGIGIYWVFNILDCAFCDYTIKIKGGDNGNDTVLFTIKGHREDEILQVSYKLWEYENECFNIHRGEYEVTVDMPSEEFRRICKILHDFSNTATISVANERVKFSARVDNGSADSNLPKSINSLEVVVMGSYDLFLVSLVQPKETATVYTDLTDPVSFSFSLENWHSFTMATSISKMVMIKMSLGLPVVVEYTIEHKGYMRFDLS</sequence>
<dbReference type="SUPFAM" id="SSF55979">
    <property type="entry name" value="DNA clamp"/>
    <property type="match status" value="2"/>
</dbReference>
<keyword evidence="3" id="KW-0539">Nucleus</keyword>
<dbReference type="PRINTS" id="PR00339">
    <property type="entry name" value="PCNACYCLIN"/>
</dbReference>
<dbReference type="EMBL" id="JABCRI010000022">
    <property type="protein sequence ID" value="KAF8379467.1"/>
    <property type="molecule type" value="Genomic_DNA"/>
</dbReference>
<dbReference type="Pfam" id="PF02747">
    <property type="entry name" value="PCNA_C"/>
    <property type="match status" value="1"/>
</dbReference>
<dbReference type="InterPro" id="IPR000730">
    <property type="entry name" value="Pr_cel_nuc_antig"/>
</dbReference>
<comment type="similarity">
    <text evidence="1 4">Belongs to the PCNA family.</text>
</comment>
<comment type="caution">
    <text evidence="7">The sequence shown here is derived from an EMBL/GenBank/DDBJ whole genome shotgun (WGS) entry which is preliminary data.</text>
</comment>
<organism evidence="7 8">
    <name type="scientific">Tetracentron sinense</name>
    <name type="common">Spur-leaf</name>
    <dbReference type="NCBI Taxonomy" id="13715"/>
    <lineage>
        <taxon>Eukaryota</taxon>
        <taxon>Viridiplantae</taxon>
        <taxon>Streptophyta</taxon>
        <taxon>Embryophyta</taxon>
        <taxon>Tracheophyta</taxon>
        <taxon>Spermatophyta</taxon>
        <taxon>Magnoliopsida</taxon>
        <taxon>Trochodendrales</taxon>
        <taxon>Trochodendraceae</taxon>
        <taxon>Tetracentron</taxon>
    </lineage>
</organism>
<comment type="function">
    <text evidence="3">This protein is an auxiliary protein of DNA polymerase delta and is involved in the control of eukaryotic DNA replication by increasing the polymerase's processivity during elongation of the leading strand.</text>
</comment>
<feature type="domain" description="Proliferating cell nuclear antigen PCNA N-terminal" evidence="5">
    <location>
        <begin position="6"/>
        <end position="128"/>
    </location>
</feature>
<dbReference type="CDD" id="cd00577">
    <property type="entry name" value="PCNA"/>
    <property type="match status" value="1"/>
</dbReference>
<evidence type="ECO:0000259" key="6">
    <source>
        <dbReference type="Pfam" id="PF02747"/>
    </source>
</evidence>
<accession>A0A835D0W2</accession>
<keyword evidence="4" id="KW-0235">DNA replication</keyword>
<dbReference type="GO" id="GO:0006272">
    <property type="term" value="P:leading strand elongation"/>
    <property type="evidence" value="ECO:0007669"/>
    <property type="project" value="TreeGrafter"/>
</dbReference>
<dbReference type="AlphaFoldDB" id="A0A835D0W2"/>
<feature type="domain" description="Proliferating cell nuclear antigen PCNA C-terminal" evidence="6">
    <location>
        <begin position="135"/>
        <end position="274"/>
    </location>
</feature>
<evidence type="ECO:0000256" key="2">
    <source>
        <dbReference type="ARBA" id="ARBA00023125"/>
    </source>
</evidence>
<dbReference type="GO" id="GO:0043626">
    <property type="term" value="C:PCNA complex"/>
    <property type="evidence" value="ECO:0007669"/>
    <property type="project" value="TreeGrafter"/>
</dbReference>
<dbReference type="Gene3D" id="3.70.10.10">
    <property type="match status" value="1"/>
</dbReference>
<proteinExistence type="inferred from homology"/>
<comment type="subcellular location">
    <subcellularLocation>
        <location evidence="3">Nucleus</location>
    </subcellularLocation>
</comment>
<dbReference type="NCBIfam" id="TIGR00590">
    <property type="entry name" value="pcna"/>
    <property type="match status" value="1"/>
</dbReference>
<protein>
    <recommendedName>
        <fullName evidence="3">DNA sliding clamp PCNA</fullName>
    </recommendedName>
</protein>
<dbReference type="InterPro" id="IPR022649">
    <property type="entry name" value="Pr_cel_nuc_antig_C"/>
</dbReference>
<dbReference type="InterPro" id="IPR046938">
    <property type="entry name" value="DNA_clamp_sf"/>
</dbReference>
<dbReference type="GO" id="GO:0030337">
    <property type="term" value="F:DNA polymerase processivity factor activity"/>
    <property type="evidence" value="ECO:0007669"/>
    <property type="project" value="InterPro"/>
</dbReference>
<evidence type="ECO:0000256" key="4">
    <source>
        <dbReference type="RuleBase" id="RU003671"/>
    </source>
</evidence>
<gene>
    <name evidence="7" type="ORF">HHK36_028903</name>
</gene>
<evidence type="ECO:0000313" key="8">
    <source>
        <dbReference type="Proteomes" id="UP000655225"/>
    </source>
</evidence>
<evidence type="ECO:0000256" key="3">
    <source>
        <dbReference type="RuleBase" id="RU000641"/>
    </source>
</evidence>
<keyword evidence="8" id="KW-1185">Reference proteome</keyword>
<keyword evidence="2 4" id="KW-0238">DNA-binding</keyword>